<evidence type="ECO:0000256" key="1">
    <source>
        <dbReference type="SAM" id="MobiDB-lite"/>
    </source>
</evidence>
<evidence type="ECO:0000313" key="3">
    <source>
        <dbReference type="Proteomes" id="UP000186817"/>
    </source>
</evidence>
<proteinExistence type="predicted"/>
<name>A0A1Q9CC82_SYMMI</name>
<dbReference type="Proteomes" id="UP000186817">
    <property type="component" value="Unassembled WGS sequence"/>
</dbReference>
<feature type="region of interest" description="Disordered" evidence="1">
    <location>
        <begin position="65"/>
        <end position="86"/>
    </location>
</feature>
<comment type="caution">
    <text evidence="2">The sequence shown here is derived from an EMBL/GenBank/DDBJ whole genome shotgun (WGS) entry which is preliminary data.</text>
</comment>
<evidence type="ECO:0000313" key="2">
    <source>
        <dbReference type="EMBL" id="OLP80531.1"/>
    </source>
</evidence>
<keyword evidence="3" id="KW-1185">Reference proteome</keyword>
<sequence>MGAGSSVSAEKYKGTDLPEATVALQPYQTSESIVRSLDPVVSDEGNAEPKRTISSSRRVVEELDSRATTADEVVPGAGGPPEDGLVLSSQQTQLPDLNMQLKALMLVATAKYKLNFLFAGLAG</sequence>
<dbReference type="EMBL" id="LSRX01001371">
    <property type="protein sequence ID" value="OLP80531.1"/>
    <property type="molecule type" value="Genomic_DNA"/>
</dbReference>
<accession>A0A1Q9CC82</accession>
<protein>
    <submittedName>
        <fullName evidence="2">Uncharacterized protein</fullName>
    </submittedName>
</protein>
<reference evidence="2 3" key="1">
    <citation type="submission" date="2016-02" db="EMBL/GenBank/DDBJ databases">
        <title>Genome analysis of coral dinoflagellate symbionts highlights evolutionary adaptations to a symbiotic lifestyle.</title>
        <authorList>
            <person name="Aranda M."/>
            <person name="Li Y."/>
            <person name="Liew Y.J."/>
            <person name="Baumgarten S."/>
            <person name="Simakov O."/>
            <person name="Wilson M."/>
            <person name="Piel J."/>
            <person name="Ashoor H."/>
            <person name="Bougouffa S."/>
            <person name="Bajic V.B."/>
            <person name="Ryu T."/>
            <person name="Ravasi T."/>
            <person name="Bayer T."/>
            <person name="Micklem G."/>
            <person name="Kim H."/>
            <person name="Bhak J."/>
            <person name="Lajeunesse T.C."/>
            <person name="Voolstra C.R."/>
        </authorList>
    </citation>
    <scope>NUCLEOTIDE SEQUENCE [LARGE SCALE GENOMIC DNA]</scope>
    <source>
        <strain evidence="2 3">CCMP2467</strain>
    </source>
</reference>
<organism evidence="2 3">
    <name type="scientific">Symbiodinium microadriaticum</name>
    <name type="common">Dinoflagellate</name>
    <name type="synonym">Zooxanthella microadriatica</name>
    <dbReference type="NCBI Taxonomy" id="2951"/>
    <lineage>
        <taxon>Eukaryota</taxon>
        <taxon>Sar</taxon>
        <taxon>Alveolata</taxon>
        <taxon>Dinophyceae</taxon>
        <taxon>Suessiales</taxon>
        <taxon>Symbiodiniaceae</taxon>
        <taxon>Symbiodinium</taxon>
    </lineage>
</organism>
<gene>
    <name evidence="2" type="ORF">AK812_SmicGene39045</name>
</gene>
<dbReference type="AlphaFoldDB" id="A0A1Q9CC82"/>